<keyword evidence="1 2" id="KW-0238">DNA-binding</keyword>
<sequence length="274" mass="29803">MTAGNPDQRPGQFDNDVKLDTVVQNVKPPYDDAMKPTDIFDAAPLPDKRTMAGKGSNPPAIKPGQCMKRDFILCSAARVFYRDGYQGASIDLIASEAGVSRQTIYNHYRDKEALLAAVIDDAIKRMSASLLAVLATFPQTGENLEKDLVAFAIRMSCNCVYDPSGAFLRKLMQSNDTDMPLASNICTTKGPAQAIPAIAACLSRLALAGHLRIDDPHLAARHFLALINADTQYHTLAGQSIDDSIIEKSAINGVRTFLRAFGTEFARRETLLAQ</sequence>
<proteinExistence type="predicted"/>
<dbReference type="PANTHER" id="PTHR30055">
    <property type="entry name" value="HTH-TYPE TRANSCRIPTIONAL REGULATOR RUTR"/>
    <property type="match status" value="1"/>
</dbReference>
<organism evidence="4 5">
    <name type="scientific">Brucella suis bv. 4</name>
    <dbReference type="NCBI Taxonomy" id="1567501"/>
    <lineage>
        <taxon>Bacteria</taxon>
        <taxon>Pseudomonadati</taxon>
        <taxon>Pseudomonadota</taxon>
        <taxon>Alphaproteobacteria</taxon>
        <taxon>Hyphomicrobiales</taxon>
        <taxon>Brucellaceae</taxon>
        <taxon>Brucella/Ochrobactrum group</taxon>
        <taxon>Brucella</taxon>
    </lineage>
</organism>
<dbReference type="PANTHER" id="PTHR30055:SF146">
    <property type="entry name" value="HTH-TYPE TRANSCRIPTIONAL DUAL REGULATOR CECR"/>
    <property type="match status" value="1"/>
</dbReference>
<dbReference type="AlphaFoldDB" id="A0A7L9MGJ6"/>
<evidence type="ECO:0000256" key="2">
    <source>
        <dbReference type="PROSITE-ProRule" id="PRU00335"/>
    </source>
</evidence>
<gene>
    <name evidence="4" type="ORF">HUZ30_06540</name>
</gene>
<dbReference type="Pfam" id="PF14246">
    <property type="entry name" value="TetR_C_7"/>
    <property type="match status" value="1"/>
</dbReference>
<dbReference type="Gene3D" id="1.10.10.60">
    <property type="entry name" value="Homeodomain-like"/>
    <property type="match status" value="1"/>
</dbReference>
<name>A0A7L9MGJ6_BRUSS</name>
<evidence type="ECO:0000313" key="4">
    <source>
        <dbReference type="EMBL" id="QOK64405.1"/>
    </source>
</evidence>
<feature type="DNA-binding region" description="H-T-H motif" evidence="2">
    <location>
        <begin position="89"/>
        <end position="108"/>
    </location>
</feature>
<dbReference type="InterPro" id="IPR039536">
    <property type="entry name" value="TetR_C_Proteobacteria"/>
</dbReference>
<evidence type="ECO:0000256" key="1">
    <source>
        <dbReference type="ARBA" id="ARBA00023125"/>
    </source>
</evidence>
<dbReference type="Pfam" id="PF00440">
    <property type="entry name" value="TetR_N"/>
    <property type="match status" value="1"/>
</dbReference>
<protein>
    <submittedName>
        <fullName evidence="4">TetR/AcrR family transcriptional regulator</fullName>
    </submittedName>
</protein>
<dbReference type="InterPro" id="IPR009057">
    <property type="entry name" value="Homeodomain-like_sf"/>
</dbReference>
<feature type="domain" description="HTH tetR-type" evidence="3">
    <location>
        <begin position="66"/>
        <end position="126"/>
    </location>
</feature>
<dbReference type="InterPro" id="IPR050109">
    <property type="entry name" value="HTH-type_TetR-like_transc_reg"/>
</dbReference>
<dbReference type="PROSITE" id="PS50977">
    <property type="entry name" value="HTH_TETR_2"/>
    <property type="match status" value="1"/>
</dbReference>
<evidence type="ECO:0000259" key="3">
    <source>
        <dbReference type="PROSITE" id="PS50977"/>
    </source>
</evidence>
<dbReference type="GO" id="GO:0000976">
    <property type="term" value="F:transcription cis-regulatory region binding"/>
    <property type="evidence" value="ECO:0007669"/>
    <property type="project" value="TreeGrafter"/>
</dbReference>
<reference evidence="4 5" key="1">
    <citation type="submission" date="2020-06" db="EMBL/GenBank/DDBJ databases">
        <title>New insights into brucella suis CRO type strains.</title>
        <authorList>
            <person name="Duvnjak S."/>
            <person name="Pavlinec Z."/>
            <person name="Vaser R."/>
            <person name="Sikic M."/>
            <person name="Kizanovic K."/>
            <person name="Spicic S."/>
        </authorList>
    </citation>
    <scope>NUCLEOTIDE SEQUENCE [LARGE SCALE GENOMIC DNA]</scope>
    <source>
        <strain evidence="4 5">CVI_72</strain>
    </source>
</reference>
<dbReference type="SUPFAM" id="SSF46689">
    <property type="entry name" value="Homeodomain-like"/>
    <property type="match status" value="1"/>
</dbReference>
<dbReference type="GO" id="GO:0003700">
    <property type="term" value="F:DNA-binding transcription factor activity"/>
    <property type="evidence" value="ECO:0007669"/>
    <property type="project" value="TreeGrafter"/>
</dbReference>
<accession>A0A7L9MGJ6</accession>
<dbReference type="PRINTS" id="PR00455">
    <property type="entry name" value="HTHTETR"/>
</dbReference>
<dbReference type="Gene3D" id="1.10.357.10">
    <property type="entry name" value="Tetracycline Repressor, domain 2"/>
    <property type="match status" value="1"/>
</dbReference>
<dbReference type="Proteomes" id="UP000593625">
    <property type="component" value="Chromosome I"/>
</dbReference>
<dbReference type="EMBL" id="CP054955">
    <property type="protein sequence ID" value="QOK64405.1"/>
    <property type="molecule type" value="Genomic_DNA"/>
</dbReference>
<evidence type="ECO:0000313" key="5">
    <source>
        <dbReference type="Proteomes" id="UP000593625"/>
    </source>
</evidence>
<dbReference type="InterPro" id="IPR001647">
    <property type="entry name" value="HTH_TetR"/>
</dbReference>